<keyword evidence="2" id="KW-1185">Reference proteome</keyword>
<proteinExistence type="predicted"/>
<protein>
    <recommendedName>
        <fullName evidence="3">DUF4283 domain-containing protein</fullName>
    </recommendedName>
</protein>
<comment type="caution">
    <text evidence="1">The sequence shown here is derived from an EMBL/GenBank/DDBJ whole genome shotgun (WGS) entry which is preliminary data.</text>
</comment>
<dbReference type="Proteomes" id="UP000233551">
    <property type="component" value="Unassembled WGS sequence"/>
</dbReference>
<evidence type="ECO:0000313" key="2">
    <source>
        <dbReference type="Proteomes" id="UP000233551"/>
    </source>
</evidence>
<name>A0A2I0I984_PUNGR</name>
<evidence type="ECO:0008006" key="3">
    <source>
        <dbReference type="Google" id="ProtNLM"/>
    </source>
</evidence>
<accession>A0A2I0I984</accession>
<organism evidence="1 2">
    <name type="scientific">Punica granatum</name>
    <name type="common">Pomegranate</name>
    <dbReference type="NCBI Taxonomy" id="22663"/>
    <lineage>
        <taxon>Eukaryota</taxon>
        <taxon>Viridiplantae</taxon>
        <taxon>Streptophyta</taxon>
        <taxon>Embryophyta</taxon>
        <taxon>Tracheophyta</taxon>
        <taxon>Spermatophyta</taxon>
        <taxon>Magnoliopsida</taxon>
        <taxon>eudicotyledons</taxon>
        <taxon>Gunneridae</taxon>
        <taxon>Pentapetalae</taxon>
        <taxon>rosids</taxon>
        <taxon>malvids</taxon>
        <taxon>Myrtales</taxon>
        <taxon>Lythraceae</taxon>
        <taxon>Punica</taxon>
    </lineage>
</organism>
<sequence>MGLIELCPKTKERLDKGEGDDAYYALYEDDPYPTVWFEAYSFELSTLKQWRISGVQTHVHELECNPNAAVKEVHFSPQWNVNFQPYNLTSPLDGEEVLLNGPYNIGAIVLIVLRLYPSIGAPNLGFTQVPFWIKLKEMPMHLQTSRTSLLFSDRVLDIEVDMVPHPQARVKLNLEAPSLQSYAWWRASNYMK</sequence>
<dbReference type="AlphaFoldDB" id="A0A2I0I984"/>
<evidence type="ECO:0000313" key="1">
    <source>
        <dbReference type="EMBL" id="PKI40542.1"/>
    </source>
</evidence>
<dbReference type="EMBL" id="PGOL01003535">
    <property type="protein sequence ID" value="PKI40542.1"/>
    <property type="molecule type" value="Genomic_DNA"/>
</dbReference>
<gene>
    <name evidence="1" type="ORF">CRG98_039057</name>
</gene>
<reference evidence="1 2" key="1">
    <citation type="submission" date="2017-11" db="EMBL/GenBank/DDBJ databases">
        <title>De-novo sequencing of pomegranate (Punica granatum L.) genome.</title>
        <authorList>
            <person name="Akparov Z."/>
            <person name="Amiraslanov A."/>
            <person name="Hajiyeva S."/>
            <person name="Abbasov M."/>
            <person name="Kaur K."/>
            <person name="Hamwieh A."/>
            <person name="Solovyev V."/>
            <person name="Salamov A."/>
            <person name="Braich B."/>
            <person name="Kosarev P."/>
            <person name="Mahmoud A."/>
            <person name="Hajiyev E."/>
            <person name="Babayeva S."/>
            <person name="Izzatullayeva V."/>
            <person name="Mammadov A."/>
            <person name="Mammadov A."/>
            <person name="Sharifova S."/>
            <person name="Ojaghi J."/>
            <person name="Eynullazada K."/>
            <person name="Bayramov B."/>
            <person name="Abdulazimova A."/>
            <person name="Shahmuradov I."/>
        </authorList>
    </citation>
    <scope>NUCLEOTIDE SEQUENCE [LARGE SCALE GENOMIC DNA]</scope>
    <source>
        <strain evidence="2">cv. AG2017</strain>
        <tissue evidence="1">Leaf</tissue>
    </source>
</reference>